<accession>A0A8J4DWN4</accession>
<dbReference type="GO" id="GO:0016491">
    <property type="term" value="F:oxidoreductase activity"/>
    <property type="evidence" value="ECO:0007669"/>
    <property type="project" value="InterPro"/>
</dbReference>
<proteinExistence type="predicted"/>
<comment type="caution">
    <text evidence="2">The sequence shown here is derived from an EMBL/GenBank/DDBJ whole genome shotgun (WGS) entry which is preliminary data.</text>
</comment>
<dbReference type="InterPro" id="IPR018713">
    <property type="entry name" value="MPAB/Lcp_cat_dom"/>
</dbReference>
<dbReference type="EMBL" id="BOPG01000009">
    <property type="protein sequence ID" value="GIJ53665.1"/>
    <property type="molecule type" value="Genomic_DNA"/>
</dbReference>
<name>A0A8J4DWN4_9ACTN</name>
<sequence>MGDLGLFGPGSVTWRVHGEPILIVAGLRALLLQSLHPRALAGVVQNSDFRTRPWHRLETTATYVVTVNYGTTADAEKAGRNVRYIHSKLHATDPRTGERFRLDDPDLLRWVHVVEQESFLDVARRSGVKLTDDEADGYYREQLRAAELVGLDPATVPASQAEVAAYYEKMQPQLATTRDTVESMLFMAVPPMPFGLGWTPLRGVYTGVAALSLGLLPAWARQRYGLPGIAATDPAASLLIRLLRASLSTIPRRLIEGPIYKGAMARARAAGHPV</sequence>
<dbReference type="PANTHER" id="PTHR36151:SF3">
    <property type="entry name" value="ER-BOUND OXYGENASE MPAB_MPAB'_RUBBER OXYGENASE CATALYTIC DOMAIN-CONTAINING PROTEIN"/>
    <property type="match status" value="1"/>
</dbReference>
<dbReference type="RefSeq" id="WP_203988129.1">
    <property type="nucleotide sequence ID" value="NZ_BOPG01000009.1"/>
</dbReference>
<dbReference type="Pfam" id="PF09995">
    <property type="entry name" value="MPAB_Lcp_cat"/>
    <property type="match status" value="1"/>
</dbReference>
<reference evidence="2" key="1">
    <citation type="submission" date="2021-01" db="EMBL/GenBank/DDBJ databases">
        <title>Whole genome shotgun sequence of Virgisporangium aurantiacum NBRC 16421.</title>
        <authorList>
            <person name="Komaki H."/>
            <person name="Tamura T."/>
        </authorList>
    </citation>
    <scope>NUCLEOTIDE SEQUENCE</scope>
    <source>
        <strain evidence="2">NBRC 16421</strain>
    </source>
</reference>
<organism evidence="2 3">
    <name type="scientific">Virgisporangium aurantiacum</name>
    <dbReference type="NCBI Taxonomy" id="175570"/>
    <lineage>
        <taxon>Bacteria</taxon>
        <taxon>Bacillati</taxon>
        <taxon>Actinomycetota</taxon>
        <taxon>Actinomycetes</taxon>
        <taxon>Micromonosporales</taxon>
        <taxon>Micromonosporaceae</taxon>
        <taxon>Virgisporangium</taxon>
    </lineage>
</organism>
<dbReference type="AlphaFoldDB" id="A0A8J4DWN4"/>
<dbReference type="PANTHER" id="PTHR36151">
    <property type="entry name" value="BLR2777 PROTEIN"/>
    <property type="match status" value="1"/>
</dbReference>
<evidence type="ECO:0000313" key="2">
    <source>
        <dbReference type="EMBL" id="GIJ53665.1"/>
    </source>
</evidence>
<evidence type="ECO:0000259" key="1">
    <source>
        <dbReference type="Pfam" id="PF09995"/>
    </source>
</evidence>
<dbReference type="Proteomes" id="UP000612585">
    <property type="component" value="Unassembled WGS sequence"/>
</dbReference>
<protein>
    <recommendedName>
        <fullName evidence="1">ER-bound oxygenase mpaB/mpaB'/Rubber oxygenase catalytic domain-containing protein</fullName>
    </recommendedName>
</protein>
<feature type="domain" description="ER-bound oxygenase mpaB/mpaB'/Rubber oxygenase catalytic" evidence="1">
    <location>
        <begin position="14"/>
        <end position="244"/>
    </location>
</feature>
<evidence type="ECO:0000313" key="3">
    <source>
        <dbReference type="Proteomes" id="UP000612585"/>
    </source>
</evidence>
<keyword evidence="3" id="KW-1185">Reference proteome</keyword>
<gene>
    <name evidence="2" type="ORF">Vau01_011810</name>
</gene>